<name>A0A433SYF9_ELYCH</name>
<dbReference type="GO" id="GO:0051560">
    <property type="term" value="P:mitochondrial calcium ion homeostasis"/>
    <property type="evidence" value="ECO:0007669"/>
    <property type="project" value="TreeGrafter"/>
</dbReference>
<keyword evidence="3 4" id="KW-0472">Membrane</keyword>
<dbReference type="GO" id="GO:0036444">
    <property type="term" value="P:calcium import into the mitochondrion"/>
    <property type="evidence" value="ECO:0007669"/>
    <property type="project" value="TreeGrafter"/>
</dbReference>
<dbReference type="EMBL" id="RQTK01000841">
    <property type="protein sequence ID" value="RUS74338.1"/>
    <property type="molecule type" value="Genomic_DNA"/>
</dbReference>
<dbReference type="InterPro" id="IPR039800">
    <property type="entry name" value="MICU1/2/3"/>
</dbReference>
<proteinExistence type="predicted"/>
<feature type="transmembrane region" description="Helical" evidence="4">
    <location>
        <begin position="37"/>
        <end position="54"/>
    </location>
</feature>
<accession>A0A433SYF9</accession>
<feature type="non-terminal residue" evidence="5">
    <location>
        <position position="174"/>
    </location>
</feature>
<evidence type="ECO:0000256" key="2">
    <source>
        <dbReference type="ARBA" id="ARBA00022737"/>
    </source>
</evidence>
<evidence type="ECO:0000313" key="6">
    <source>
        <dbReference type="Proteomes" id="UP000271974"/>
    </source>
</evidence>
<dbReference type="PANTHER" id="PTHR12294">
    <property type="entry name" value="EF HAND DOMAIN FAMILY A1,A2-RELATED"/>
    <property type="match status" value="1"/>
</dbReference>
<keyword evidence="6" id="KW-1185">Reference proteome</keyword>
<sequence>MAAHRSWQRIFSSILRNQSSFQSIFNKRIYSTKGFKVLLAGVAGVGSFATYQALCRGENLIKLPTLQAAKDEGADADTPGKSKDTNYREMRFRHFASVEYDGNLYMTPQDFLESVTEESPRARIGRAKLSPSDVDGMLRYTPKLSRGSDRLFRKLHDKGIISYTEYLFLLCVLT</sequence>
<gene>
    <name evidence="5" type="ORF">EGW08_017908</name>
</gene>
<dbReference type="Proteomes" id="UP000271974">
    <property type="component" value="Unassembled WGS sequence"/>
</dbReference>
<dbReference type="OrthoDB" id="6140405at2759"/>
<dbReference type="GO" id="GO:0005509">
    <property type="term" value="F:calcium ion binding"/>
    <property type="evidence" value="ECO:0007669"/>
    <property type="project" value="InterPro"/>
</dbReference>
<evidence type="ECO:0000256" key="1">
    <source>
        <dbReference type="ARBA" id="ARBA00004273"/>
    </source>
</evidence>
<keyword evidence="4" id="KW-1133">Transmembrane helix</keyword>
<comment type="subcellular location">
    <subcellularLocation>
        <location evidence="1">Mitochondrion inner membrane</location>
    </subcellularLocation>
</comment>
<dbReference type="STRING" id="188477.A0A433SYF9"/>
<protein>
    <recommendedName>
        <fullName evidence="7">EF-hand domain-containing protein</fullName>
    </recommendedName>
</protein>
<evidence type="ECO:0000256" key="3">
    <source>
        <dbReference type="ARBA" id="ARBA00023136"/>
    </source>
</evidence>
<keyword evidence="4" id="KW-0812">Transmembrane</keyword>
<organism evidence="5 6">
    <name type="scientific">Elysia chlorotica</name>
    <name type="common">Eastern emerald elysia</name>
    <name type="synonym">Sea slug</name>
    <dbReference type="NCBI Taxonomy" id="188477"/>
    <lineage>
        <taxon>Eukaryota</taxon>
        <taxon>Metazoa</taxon>
        <taxon>Spiralia</taxon>
        <taxon>Lophotrochozoa</taxon>
        <taxon>Mollusca</taxon>
        <taxon>Gastropoda</taxon>
        <taxon>Heterobranchia</taxon>
        <taxon>Euthyneura</taxon>
        <taxon>Panpulmonata</taxon>
        <taxon>Sacoglossa</taxon>
        <taxon>Placobranchoidea</taxon>
        <taxon>Plakobranchidae</taxon>
        <taxon>Elysia</taxon>
    </lineage>
</organism>
<dbReference type="AlphaFoldDB" id="A0A433SYF9"/>
<evidence type="ECO:0000313" key="5">
    <source>
        <dbReference type="EMBL" id="RUS74338.1"/>
    </source>
</evidence>
<comment type="caution">
    <text evidence="5">The sequence shown here is derived from an EMBL/GenBank/DDBJ whole genome shotgun (WGS) entry which is preliminary data.</text>
</comment>
<dbReference type="GO" id="GO:1990246">
    <property type="term" value="C:uniplex complex"/>
    <property type="evidence" value="ECO:0007669"/>
    <property type="project" value="TreeGrafter"/>
</dbReference>
<evidence type="ECO:0008006" key="7">
    <source>
        <dbReference type="Google" id="ProtNLM"/>
    </source>
</evidence>
<reference evidence="5 6" key="1">
    <citation type="submission" date="2019-01" db="EMBL/GenBank/DDBJ databases">
        <title>A draft genome assembly of the solar-powered sea slug Elysia chlorotica.</title>
        <authorList>
            <person name="Cai H."/>
            <person name="Li Q."/>
            <person name="Fang X."/>
            <person name="Li J."/>
            <person name="Curtis N.E."/>
            <person name="Altenburger A."/>
            <person name="Shibata T."/>
            <person name="Feng M."/>
            <person name="Maeda T."/>
            <person name="Schwartz J.A."/>
            <person name="Shigenobu S."/>
            <person name="Lundholm N."/>
            <person name="Nishiyama T."/>
            <person name="Yang H."/>
            <person name="Hasebe M."/>
            <person name="Li S."/>
            <person name="Pierce S.K."/>
            <person name="Wang J."/>
        </authorList>
    </citation>
    <scope>NUCLEOTIDE SEQUENCE [LARGE SCALE GENOMIC DNA]</scope>
    <source>
        <strain evidence="5">EC2010</strain>
        <tissue evidence="5">Whole organism of an adult</tissue>
    </source>
</reference>
<keyword evidence="2" id="KW-0677">Repeat</keyword>
<evidence type="ECO:0000256" key="4">
    <source>
        <dbReference type="SAM" id="Phobius"/>
    </source>
</evidence>
<dbReference type="PANTHER" id="PTHR12294:SF13">
    <property type="entry name" value="MITOCHONDRIAL CALCIUM UPTAKE 3, ISOFORM D"/>
    <property type="match status" value="1"/>
</dbReference>